<sequence length="176" mass="19257">MTMTSRALSCGCETAPAIGRRPRGLGSLARVWEKEKQGERRLCRRDVCSSREERGERREELSGGRCLRLASVMMERAEAKADVRTSGRQDARTPGPQPRGRTAVAYARFHHHPPWNAAACGLRPAGSRCPTMTAPRRVSLPSADGRCLPALLYFTSTSPASRPANSLVANLQSQLT</sequence>
<dbReference type="AlphaFoldDB" id="A0A2T2PAH1"/>
<keyword evidence="3" id="KW-1185">Reference proteome</keyword>
<evidence type="ECO:0000256" key="1">
    <source>
        <dbReference type="SAM" id="MobiDB-lite"/>
    </source>
</evidence>
<evidence type="ECO:0000313" key="2">
    <source>
        <dbReference type="EMBL" id="PSN74556.1"/>
    </source>
</evidence>
<name>A0A2T2PAH1_CORCC</name>
<feature type="region of interest" description="Disordered" evidence="1">
    <location>
        <begin position="78"/>
        <end position="100"/>
    </location>
</feature>
<proteinExistence type="predicted"/>
<accession>A0A2T2PAH1</accession>
<feature type="compositionally biased region" description="Basic and acidic residues" evidence="1">
    <location>
        <begin position="78"/>
        <end position="91"/>
    </location>
</feature>
<gene>
    <name evidence="2" type="ORF">BS50DRAFT_18390</name>
</gene>
<organism evidence="2 3">
    <name type="scientific">Corynespora cassiicola Philippines</name>
    <dbReference type="NCBI Taxonomy" id="1448308"/>
    <lineage>
        <taxon>Eukaryota</taxon>
        <taxon>Fungi</taxon>
        <taxon>Dikarya</taxon>
        <taxon>Ascomycota</taxon>
        <taxon>Pezizomycotina</taxon>
        <taxon>Dothideomycetes</taxon>
        <taxon>Pleosporomycetidae</taxon>
        <taxon>Pleosporales</taxon>
        <taxon>Corynesporascaceae</taxon>
        <taxon>Corynespora</taxon>
    </lineage>
</organism>
<protein>
    <submittedName>
        <fullName evidence="2">Uncharacterized protein</fullName>
    </submittedName>
</protein>
<dbReference type="EMBL" id="KZ678128">
    <property type="protein sequence ID" value="PSN74556.1"/>
    <property type="molecule type" value="Genomic_DNA"/>
</dbReference>
<evidence type="ECO:0000313" key="3">
    <source>
        <dbReference type="Proteomes" id="UP000240883"/>
    </source>
</evidence>
<dbReference type="Proteomes" id="UP000240883">
    <property type="component" value="Unassembled WGS sequence"/>
</dbReference>
<reference evidence="2 3" key="1">
    <citation type="journal article" date="2018" name="Front. Microbiol.">
        <title>Genome-Wide Analysis of Corynespora cassiicola Leaf Fall Disease Putative Effectors.</title>
        <authorList>
            <person name="Lopez D."/>
            <person name="Ribeiro S."/>
            <person name="Label P."/>
            <person name="Fumanal B."/>
            <person name="Venisse J.S."/>
            <person name="Kohler A."/>
            <person name="de Oliveira R.R."/>
            <person name="Labutti K."/>
            <person name="Lipzen A."/>
            <person name="Lail K."/>
            <person name="Bauer D."/>
            <person name="Ohm R.A."/>
            <person name="Barry K.W."/>
            <person name="Spatafora J."/>
            <person name="Grigoriev I.V."/>
            <person name="Martin F.M."/>
            <person name="Pujade-Renaud V."/>
        </authorList>
    </citation>
    <scope>NUCLEOTIDE SEQUENCE [LARGE SCALE GENOMIC DNA]</scope>
    <source>
        <strain evidence="2 3">Philippines</strain>
    </source>
</reference>